<evidence type="ECO:0000313" key="1">
    <source>
        <dbReference type="EMBL" id="WWD85029.1"/>
    </source>
</evidence>
<evidence type="ECO:0000313" key="2">
    <source>
        <dbReference type="Proteomes" id="UP001348492"/>
    </source>
</evidence>
<name>A0ABZ2EYS5_9FIRM</name>
<dbReference type="EMBL" id="CP117523">
    <property type="protein sequence ID" value="WWD85029.1"/>
    <property type="molecule type" value="Genomic_DNA"/>
</dbReference>
<keyword evidence="2" id="KW-1185">Reference proteome</keyword>
<accession>A0ABZ2EYS5</accession>
<sequence length="177" mass="19508">MNCVDNVTLPFSATINVPEGFLYNDENQLSVAVSTDDLNIYVVEESFITNDIVNPCTGQTVKGIKVYINEIRMSGTLIFRMALNALVSSYNFMLGSQTNVNNDGWSSTDGRVQIKVADEGVMKDYIILGYEDAQNQDSIPTKEDISVVLESYNVIEHTIGDQTVLELAGEFSFKVAA</sequence>
<organism evidence="1 2">
    <name type="scientific">Terrisporobacter glycolicus ATCC 14880 = DSM 1288</name>
    <dbReference type="NCBI Taxonomy" id="1121315"/>
    <lineage>
        <taxon>Bacteria</taxon>
        <taxon>Bacillati</taxon>
        <taxon>Bacillota</taxon>
        <taxon>Clostridia</taxon>
        <taxon>Peptostreptococcales</taxon>
        <taxon>Peptostreptococcaceae</taxon>
        <taxon>Terrisporobacter</taxon>
    </lineage>
</organism>
<reference evidence="1 2" key="1">
    <citation type="journal article" date="2023" name="PLoS ONE">
        <title>Genome-based metabolic and phylogenomic analysis of three Terrisporobacter species.</title>
        <authorList>
            <person name="Boer T."/>
            <person name="Bengelsdorf F.R."/>
            <person name="Bomeke M."/>
            <person name="Daniel R."/>
            <person name="Poehlein A."/>
        </authorList>
    </citation>
    <scope>NUCLEOTIDE SEQUENCE [LARGE SCALE GENOMIC DNA]</scope>
    <source>
        <strain evidence="1 2">DSM 1288</strain>
    </source>
</reference>
<dbReference type="Proteomes" id="UP001348492">
    <property type="component" value="Chromosome"/>
</dbReference>
<proteinExistence type="predicted"/>
<protein>
    <submittedName>
        <fullName evidence="1">Uncharacterized protein</fullName>
    </submittedName>
</protein>
<gene>
    <name evidence="1" type="ORF">TEGL_34760</name>
</gene>
<dbReference type="RefSeq" id="WP_018591675.1">
    <property type="nucleotide sequence ID" value="NZ_CP117523.1"/>
</dbReference>